<evidence type="ECO:0000313" key="3">
    <source>
        <dbReference type="EMBL" id="GAA4028647.1"/>
    </source>
</evidence>
<reference evidence="4" key="1">
    <citation type="journal article" date="2019" name="Int. J. Syst. Evol. Microbiol.">
        <title>The Global Catalogue of Microorganisms (GCM) 10K type strain sequencing project: providing services to taxonomists for standard genome sequencing and annotation.</title>
        <authorList>
            <consortium name="The Broad Institute Genomics Platform"/>
            <consortium name="The Broad Institute Genome Sequencing Center for Infectious Disease"/>
            <person name="Wu L."/>
            <person name="Ma J."/>
        </authorList>
    </citation>
    <scope>NUCLEOTIDE SEQUENCE [LARGE SCALE GENOMIC DNA]</scope>
    <source>
        <strain evidence="4">JCM 16924</strain>
    </source>
</reference>
<dbReference type="EMBL" id="BAAAZX010000044">
    <property type="protein sequence ID" value="GAA4028647.1"/>
    <property type="molecule type" value="Genomic_DNA"/>
</dbReference>
<sequence>MTASSDPGLRPERATVVMVRLGDKGRRGSGYLVAPGKVLTAAHVVEGAAGVRVRFEADRSDRRVVDAVVEWAHTGIDVAVLAVPEDDVPLVSYGGLDEADAVVRCTALGFPRFKMRTSDDGSRYRDAEHAQARCAVLSNGREGTLDLTVDSPPAEDPDPRRDAWEGMSGAAAFSGGRLVGIVSRHHRGDGPGRIAASRVDRWAEILTEAERVTLEGLLGRRLVALPSVVPPSSRDLLQAAYLAQLAETAPESLEERDAELADLASFCAGPDPYLWLQGAPWAGKTALAAWFALHPPRGVVPVWFFITARDASQSDSNAYTTALIDQLAAVVGREPVATGSTTARDGQRRLLLGQAADWVARDGRILLLVVDGLDEDQSLAPGGTGTSIAFLLPERPPPNLRVLVTSRTNPGLPTNVRGGHPLRVCPVVTLSATAASRHTEFEATYDLQQALAGDRLQHDLVGFLAAARGTLTRDDLRELTGAPAFEVRQRLDSAFGRILRLRGDAGIGAGQSGPEGYDGDTTLYASTRGYLFAHETLLAAAHDGLGPDLDGYLDRLHTWAKTYEERGWPEDTPAYLLQPYARLTALLGDLRRLTALAVHVRRRERLRDVTGSDAAYLAELATAREAVRRTTPDDLGALAALAAAEGFVAERNRHLHPDIPVVYARLGRVRRAIGLARSVSAPLWRARSLADVACVLAGAGDRRALGLAEEAVQLTERTVADQQIAGNYDVLLVLGRLVAVLVGTHGEDEALRRLGEFPDPQDDAELWVTIQAFVATAVGLRGSATAAGLLQQAEELVGDLTPLPSRIRLSAQIAEAWEAIGDTANAPLIHNAMAQVVREEDDLEPSALAAFAEALRGVAPGLAEDIARRAADEAAALLSTIPSDGGDAPEWDETRSEAAVAFASAGRLDEATSVMWELRRLQLDLRRLQLEKETQLFTHPWHAIAGGWARAGQVAEAWDAYCFTTYGVVANDEVEDDRPAASLAHLLAESGFADETETHLLGISAPDWSVAEALAGLAGHFLRRDADRALRLLNQAERYCAQDDHFSVTELDELICLVDALARAGLPDEAERLVPVMRSSDYQARGYALVAHGVAHMDPGRAVQLAERAISESLSHSYIQAANANTLTTAVRAMTLAGATARTLRAVDEVFDSLHRRTDYDHDLIRLSAAEGLWAHDPAAAGELIDAVLDGRHARDIRGLAETLASVGPHDPRRSDRIHEMMRRLDAAGPLSFADEVLMSVLTGREDTEAARQRLRQAIDGTSWSGQLSVVLALAHAALGDFASAEESARSQGGSRAYAELAAYAACVDGPLARTAPLGPGVDNPMTIRHLAATLFPPPEGPELPRARTLLTKALTPHGWQHALPVLAAIDPDAVRGVPAVVLAQRGLGG</sequence>
<proteinExistence type="predicted"/>
<dbReference type="InterPro" id="IPR009003">
    <property type="entry name" value="Peptidase_S1_PA"/>
</dbReference>
<dbReference type="Gene3D" id="2.40.10.10">
    <property type="entry name" value="Trypsin-like serine proteases"/>
    <property type="match status" value="1"/>
</dbReference>
<dbReference type="InterPro" id="IPR056884">
    <property type="entry name" value="NPHP3-like_N"/>
</dbReference>
<comment type="caution">
    <text evidence="3">The sequence shown here is derived from an EMBL/GenBank/DDBJ whole genome shotgun (WGS) entry which is preliminary data.</text>
</comment>
<gene>
    <name evidence="3" type="ORF">GCM10022232_88150</name>
</gene>
<dbReference type="RefSeq" id="WP_345571247.1">
    <property type="nucleotide sequence ID" value="NZ_BAAAZX010000044.1"/>
</dbReference>
<dbReference type="Pfam" id="PF13365">
    <property type="entry name" value="Trypsin_2"/>
    <property type="match status" value="1"/>
</dbReference>
<name>A0ABP7TMT4_9ACTN</name>
<dbReference type="Proteomes" id="UP001500456">
    <property type="component" value="Unassembled WGS sequence"/>
</dbReference>
<accession>A0ABP7TMT4</accession>
<evidence type="ECO:0000256" key="1">
    <source>
        <dbReference type="ARBA" id="ARBA00022737"/>
    </source>
</evidence>
<feature type="domain" description="NACHT" evidence="2">
    <location>
        <begin position="272"/>
        <end position="409"/>
    </location>
</feature>
<evidence type="ECO:0000313" key="4">
    <source>
        <dbReference type="Proteomes" id="UP001500456"/>
    </source>
</evidence>
<dbReference type="Pfam" id="PF24883">
    <property type="entry name" value="NPHP3_N"/>
    <property type="match status" value="1"/>
</dbReference>
<dbReference type="InterPro" id="IPR043504">
    <property type="entry name" value="Peptidase_S1_PA_chymotrypsin"/>
</dbReference>
<organism evidence="3 4">
    <name type="scientific">Streptomyces plumbiresistens</name>
    <dbReference type="NCBI Taxonomy" id="511811"/>
    <lineage>
        <taxon>Bacteria</taxon>
        <taxon>Bacillati</taxon>
        <taxon>Actinomycetota</taxon>
        <taxon>Actinomycetes</taxon>
        <taxon>Kitasatosporales</taxon>
        <taxon>Streptomycetaceae</taxon>
        <taxon>Streptomyces</taxon>
    </lineage>
</organism>
<dbReference type="InterPro" id="IPR007111">
    <property type="entry name" value="NACHT_NTPase"/>
</dbReference>
<keyword evidence="1" id="KW-0677">Repeat</keyword>
<dbReference type="Gene3D" id="3.40.50.300">
    <property type="entry name" value="P-loop containing nucleotide triphosphate hydrolases"/>
    <property type="match status" value="1"/>
</dbReference>
<evidence type="ECO:0000259" key="2">
    <source>
        <dbReference type="PROSITE" id="PS50837"/>
    </source>
</evidence>
<dbReference type="PROSITE" id="PS50837">
    <property type="entry name" value="NACHT"/>
    <property type="match status" value="1"/>
</dbReference>
<keyword evidence="4" id="KW-1185">Reference proteome</keyword>
<dbReference type="SUPFAM" id="SSF50494">
    <property type="entry name" value="Trypsin-like serine proteases"/>
    <property type="match status" value="1"/>
</dbReference>
<dbReference type="InterPro" id="IPR027417">
    <property type="entry name" value="P-loop_NTPase"/>
</dbReference>
<protein>
    <recommendedName>
        <fullName evidence="2">NACHT domain-containing protein</fullName>
    </recommendedName>
</protein>